<evidence type="ECO:0000313" key="4">
    <source>
        <dbReference type="Proteomes" id="UP000240317"/>
    </source>
</evidence>
<feature type="domain" description="GmrSD restriction endonucleases C-terminal" evidence="2">
    <location>
        <begin position="445"/>
        <end position="589"/>
    </location>
</feature>
<dbReference type="RefSeq" id="WP_107139014.1">
    <property type="nucleotide sequence ID" value="NZ_PYSV01000017.1"/>
</dbReference>
<proteinExistence type="predicted"/>
<dbReference type="PANTHER" id="PTHR35149">
    <property type="entry name" value="SLL5132 PROTEIN"/>
    <property type="match status" value="1"/>
</dbReference>
<dbReference type="InterPro" id="IPR004919">
    <property type="entry name" value="GmrSD_N"/>
</dbReference>
<evidence type="ECO:0000259" key="1">
    <source>
        <dbReference type="Pfam" id="PF03235"/>
    </source>
</evidence>
<accession>A0A2T3W567</accession>
<evidence type="ECO:0000259" key="2">
    <source>
        <dbReference type="Pfam" id="PF07510"/>
    </source>
</evidence>
<dbReference type="PANTHER" id="PTHR35149:SF2">
    <property type="entry name" value="DUF262 DOMAIN-CONTAINING PROTEIN"/>
    <property type="match status" value="1"/>
</dbReference>
<dbReference type="InterPro" id="IPR011089">
    <property type="entry name" value="GmrSD_C"/>
</dbReference>
<dbReference type="EMBL" id="PYSV01000017">
    <property type="protein sequence ID" value="PTA66934.1"/>
    <property type="molecule type" value="Genomic_DNA"/>
</dbReference>
<protein>
    <recommendedName>
        <fullName evidence="5">DUF262 domain-containing protein</fullName>
    </recommendedName>
</protein>
<keyword evidence="4" id="KW-1185">Reference proteome</keyword>
<dbReference type="OrthoDB" id="9798761at2"/>
<feature type="domain" description="GmrSD restriction endonucleases N-terminal" evidence="1">
    <location>
        <begin position="9"/>
        <end position="244"/>
    </location>
</feature>
<dbReference type="AlphaFoldDB" id="A0A2T3W567"/>
<sequence>MRPDKRGVLELFERPQRYVIPLYQRRYVWSRQRQWEPLWADVQHRAEAVLSGERRVRPHFLGAVVWSYVRPTGREVPAYEVIDGQQRLTTFQILLAAFRDVTADIDPDIHRELERVTANDGMREHEFERFKVWPTRFDQPAFEQILDARDVTMVTASVEQARTAFQHVSALAAGYVYFAGAIRDWLMENDPVQRADALFQALRRHLQVVTIDLEEDDDPQVIFETLNARGEPLQPADLVRNFIFNDAARTNEHQQRLYDTYWVQFDEDKSFWRTPAARGRLVRDQLAWFLSAFLTVKLNEEVADSAIFHAFKRWWQARPEVNQPDSAELGLRELSRYAATYDQLNHAPATTRLGILTRRLEAMDISTLTPVLLYLLTESALDEAGLVPLWEDLESYTVRRFVSNLGTKNYNRFFLQLLQEFRRHGVNRSVLRTFLSRGAGESVRWPDDAEFHRNLVTSPVYRKLRARGVSMVLEAIDVQLLSGKQEKLHIAEALSVEHVLPRSWRKYWAAPQATPDIENPDAHRDALLHTLGNLTLVTGKLNSGLSNGPYKRKRVELARQSRLPLNRFFQDQQEWDEAVIEARSKSLAEHALIIWGAPDEAHIVQAATEAESLTNATTQLDQAQALLAQWFPKTFYFEEVVDGFQLLMRHWSRSLKYQLLVEEGDQGEYFRLGLYDLVPSSEPFKQDVGKALVKVAEQVALHFGEYQVEFTPSSIEILLPEDTSASRLVSAVMRFLLLTTAPVELALAPYIRSRRIGWALPGVVAAVQPLLPAGYFLHSRNMRDGSTYQQVGHGGWETYLRFEIRPKADEVIVAFHEELHPAHPAKARLKSIWPQLFQQAKEAFPARKVTIEEKSELSRILITVPVRTRAHTQDVAVTLVTLIHTLHPLVAPLMQPDEM</sequence>
<gene>
    <name evidence="3" type="ORF">C8263_15310</name>
</gene>
<dbReference type="Pfam" id="PF03235">
    <property type="entry name" value="GmrSD_N"/>
    <property type="match status" value="1"/>
</dbReference>
<dbReference type="Pfam" id="PF07510">
    <property type="entry name" value="GmrSD_C"/>
    <property type="match status" value="1"/>
</dbReference>
<dbReference type="Proteomes" id="UP000240317">
    <property type="component" value="Unassembled WGS sequence"/>
</dbReference>
<evidence type="ECO:0000313" key="3">
    <source>
        <dbReference type="EMBL" id="PTA66934.1"/>
    </source>
</evidence>
<name>A0A2T3W567_9DEIO</name>
<organism evidence="3 4">
    <name type="scientific">Deinococcus arcticus</name>
    <dbReference type="NCBI Taxonomy" id="2136176"/>
    <lineage>
        <taxon>Bacteria</taxon>
        <taxon>Thermotogati</taxon>
        <taxon>Deinococcota</taxon>
        <taxon>Deinococci</taxon>
        <taxon>Deinococcales</taxon>
        <taxon>Deinococcaceae</taxon>
        <taxon>Deinococcus</taxon>
    </lineage>
</organism>
<evidence type="ECO:0008006" key="5">
    <source>
        <dbReference type="Google" id="ProtNLM"/>
    </source>
</evidence>
<reference evidence="3 4" key="1">
    <citation type="submission" date="2018-03" db="EMBL/GenBank/DDBJ databases">
        <title>Draft genome of Deinococcus sp. OD32.</title>
        <authorList>
            <person name="Wang X.-P."/>
            <person name="Du Z.-J."/>
        </authorList>
    </citation>
    <scope>NUCLEOTIDE SEQUENCE [LARGE SCALE GENOMIC DNA]</scope>
    <source>
        <strain evidence="3 4">OD32</strain>
    </source>
</reference>
<comment type="caution">
    <text evidence="3">The sequence shown here is derived from an EMBL/GenBank/DDBJ whole genome shotgun (WGS) entry which is preliminary data.</text>
</comment>